<protein>
    <recommendedName>
        <fullName evidence="4">N-acetyltransferase domain-containing protein</fullName>
    </recommendedName>
</protein>
<dbReference type="GO" id="GO:1990190">
    <property type="term" value="F:protein-N-terminal-glutamate acetyltransferase activity"/>
    <property type="evidence" value="ECO:0007669"/>
    <property type="project" value="TreeGrafter"/>
</dbReference>
<feature type="domain" description="N-acetyltransferase" evidence="4">
    <location>
        <begin position="2"/>
        <end position="153"/>
    </location>
</feature>
<dbReference type="PROSITE" id="PS51186">
    <property type="entry name" value="GNAT"/>
    <property type="match status" value="1"/>
</dbReference>
<sequence>MVCIRMATSADLIQMQSTNLWCLPENYQLKYYLYHILSWPQLLFVAEDNGGKIVGYVLAKMEEDDTQPKHGHITSLAVLRSHRKRGIATLLMTQTQQHMRQIFKAEYVSLHVRKSNQAAFHLYNETLKYEVNDVEKGYYADGEDAYDMRCVFEENLSEEGKKDRKKKLEEAMAKLKVDDGEGKTAETSN</sequence>
<accession>A0A9W7CBZ2</accession>
<evidence type="ECO:0000256" key="2">
    <source>
        <dbReference type="ARBA" id="ARBA00023315"/>
    </source>
</evidence>
<evidence type="ECO:0000313" key="5">
    <source>
        <dbReference type="EMBL" id="GMI05913.1"/>
    </source>
</evidence>
<dbReference type="InterPro" id="IPR016181">
    <property type="entry name" value="Acyl_CoA_acyltransferase"/>
</dbReference>
<dbReference type="GO" id="GO:0031415">
    <property type="term" value="C:NatA complex"/>
    <property type="evidence" value="ECO:0007669"/>
    <property type="project" value="InterPro"/>
</dbReference>
<dbReference type="Pfam" id="PF00583">
    <property type="entry name" value="Acetyltransf_1"/>
    <property type="match status" value="1"/>
</dbReference>
<name>A0A9W7CBZ2_9STRA</name>
<dbReference type="InterPro" id="IPR000182">
    <property type="entry name" value="GNAT_dom"/>
</dbReference>
<dbReference type="InterPro" id="IPR045047">
    <property type="entry name" value="Ard1-like"/>
</dbReference>
<keyword evidence="2" id="KW-0012">Acyltransferase</keyword>
<evidence type="ECO:0000256" key="1">
    <source>
        <dbReference type="ARBA" id="ARBA00022679"/>
    </source>
</evidence>
<dbReference type="PANTHER" id="PTHR23091:SF4">
    <property type="entry name" value="N-TERMINAL AMINO-ACID N(ALPHA)-ACETYLTRANSFERASE NATA"/>
    <property type="match status" value="1"/>
</dbReference>
<dbReference type="FunFam" id="3.40.630.30:FF:000037">
    <property type="entry name" value="N-alpha-acetyltransferase daf-31-like"/>
    <property type="match status" value="1"/>
</dbReference>
<dbReference type="PANTHER" id="PTHR23091">
    <property type="entry name" value="N-TERMINAL ACETYLTRANSFERASE"/>
    <property type="match status" value="1"/>
</dbReference>
<evidence type="ECO:0000313" key="6">
    <source>
        <dbReference type="Proteomes" id="UP001165122"/>
    </source>
</evidence>
<gene>
    <name evidence="5" type="ORF">TrLO_g5617</name>
</gene>
<evidence type="ECO:0000259" key="4">
    <source>
        <dbReference type="PROSITE" id="PS51186"/>
    </source>
</evidence>
<keyword evidence="6" id="KW-1185">Reference proteome</keyword>
<comment type="caution">
    <text evidence="5">The sequence shown here is derived from an EMBL/GenBank/DDBJ whole genome shotgun (WGS) entry which is preliminary data.</text>
</comment>
<dbReference type="AlphaFoldDB" id="A0A9W7CBZ2"/>
<comment type="similarity">
    <text evidence="3">Belongs to the acetyltransferase family. ARD1 subfamily.</text>
</comment>
<reference evidence="6" key="1">
    <citation type="journal article" date="2023" name="Commun. Biol.">
        <title>Genome analysis of Parmales, the sister group of diatoms, reveals the evolutionary specialization of diatoms from phago-mixotrophs to photoautotrophs.</title>
        <authorList>
            <person name="Ban H."/>
            <person name="Sato S."/>
            <person name="Yoshikawa S."/>
            <person name="Yamada K."/>
            <person name="Nakamura Y."/>
            <person name="Ichinomiya M."/>
            <person name="Sato N."/>
            <person name="Blanc-Mathieu R."/>
            <person name="Endo H."/>
            <person name="Kuwata A."/>
            <person name="Ogata H."/>
        </authorList>
    </citation>
    <scope>NUCLEOTIDE SEQUENCE [LARGE SCALE GENOMIC DNA]</scope>
    <source>
        <strain evidence="6">NIES 3700</strain>
    </source>
</reference>
<dbReference type="Gene3D" id="3.40.630.30">
    <property type="match status" value="1"/>
</dbReference>
<dbReference type="Proteomes" id="UP001165122">
    <property type="component" value="Unassembled WGS sequence"/>
</dbReference>
<proteinExistence type="inferred from homology"/>
<dbReference type="CDD" id="cd04301">
    <property type="entry name" value="NAT_SF"/>
    <property type="match status" value="1"/>
</dbReference>
<dbReference type="SUPFAM" id="SSF55729">
    <property type="entry name" value="Acyl-CoA N-acyltransferases (Nat)"/>
    <property type="match status" value="1"/>
</dbReference>
<keyword evidence="1" id="KW-0808">Transferase</keyword>
<organism evidence="5 6">
    <name type="scientific">Triparma laevis f. longispina</name>
    <dbReference type="NCBI Taxonomy" id="1714387"/>
    <lineage>
        <taxon>Eukaryota</taxon>
        <taxon>Sar</taxon>
        <taxon>Stramenopiles</taxon>
        <taxon>Ochrophyta</taxon>
        <taxon>Bolidophyceae</taxon>
        <taxon>Parmales</taxon>
        <taxon>Triparmaceae</taxon>
        <taxon>Triparma</taxon>
    </lineage>
</organism>
<dbReference type="GO" id="GO:1990189">
    <property type="term" value="F:protein N-terminal-serine acetyltransferase activity"/>
    <property type="evidence" value="ECO:0007669"/>
    <property type="project" value="TreeGrafter"/>
</dbReference>
<evidence type="ECO:0000256" key="3">
    <source>
        <dbReference type="ARBA" id="ARBA00025786"/>
    </source>
</evidence>
<dbReference type="OrthoDB" id="25586at2759"/>
<dbReference type="EMBL" id="BRXW01000093">
    <property type="protein sequence ID" value="GMI05913.1"/>
    <property type="molecule type" value="Genomic_DNA"/>
</dbReference>